<dbReference type="PANTHER" id="PTHR10343:SF84">
    <property type="entry name" value="5'-AMP-ACTIVATED PROTEIN KINASE SUBUNIT BETA-1"/>
    <property type="match status" value="1"/>
</dbReference>
<evidence type="ECO:0000259" key="3">
    <source>
        <dbReference type="Pfam" id="PF16561"/>
    </source>
</evidence>
<evidence type="ECO:0000256" key="1">
    <source>
        <dbReference type="ARBA" id="ARBA00010926"/>
    </source>
</evidence>
<comment type="similarity">
    <text evidence="1">Belongs to the 5'-AMP-activated protein kinase beta subunit family.</text>
</comment>
<accession>A0A7S1XDG6</accession>
<gene>
    <name evidence="4" type="ORF">CCAE0312_LOCUS4620</name>
</gene>
<dbReference type="AlphaFoldDB" id="A0A7S1XDG6"/>
<dbReference type="CDD" id="cd02859">
    <property type="entry name" value="E_set_AMPKbeta_like_N"/>
    <property type="match status" value="1"/>
</dbReference>
<evidence type="ECO:0000256" key="2">
    <source>
        <dbReference type="SAM" id="MobiDB-lite"/>
    </source>
</evidence>
<sequence length="727" mass="82016">MEGTAVVRRSLVSRLADVKGMESTASYNRFSVRQQSTLPVNGTSLGPSSDDKILTVFVWKEEAKSVHVSGSFNGWKSLIPLVSLQKDRVKEWVILIELVPGDYLYRFMVDGEWRVAGEDPNLVQLADGMQAHWLPVGDDAVACDAEDILQEEVGCAIGNAKEVAVNLRFKPQPSHHQLRPAYTLQQKDGKKRSPLIRTLMNIASKVGIGRSRWKNMKAEAEELHEPESESPMHHALAIASVEGDAQVWFPDDDGYERVVQNAATHAPAGAPPCEMANLVNQTRDDDLPIAAGKKPKSHLAAERNAMERQEVARRMFLEGNFDSALALYRIAIRLREENNLKMSPSNVFAHLEMGTTLFHLDEFSAAEQHFRIALAVWQHSDQINFVLEDKQRLGDLLQFLGVALDVQRKREESEYFYQKAIEKYEEYGVEGPNVDTCRENLELVRQKLRKAGQATGVFIPKTKAIHLTQEVPAYVKPAHHLRPARRPIQEEVQDKENSTPNNNARSELQPAKVVSEPLVESPHVEARPELKQTDFAKSVHGWSELAKRARENMPEMPLPHSDSQPTASQMSHEKMVRQWHTKATAMRKAGQFGPASDLYLIAVFARRKGGIWYTDDNINMLIEYGRMLMELDGFREADQVLGEAINILRVVPTHRDKAANAELYRLYAQVQRARGRHSLAQHSEAMATRYSNALRNSEIKRQSILESRASISRELRRAAGLPEPGRE</sequence>
<dbReference type="Gene3D" id="2.60.40.10">
    <property type="entry name" value="Immunoglobulins"/>
    <property type="match status" value="1"/>
</dbReference>
<dbReference type="PANTHER" id="PTHR10343">
    <property type="entry name" value="5'-AMP-ACTIVATED PROTEIN KINASE , BETA SUBUNIT"/>
    <property type="match status" value="1"/>
</dbReference>
<dbReference type="SMART" id="SM00028">
    <property type="entry name" value="TPR"/>
    <property type="match status" value="3"/>
</dbReference>
<dbReference type="InterPro" id="IPR019734">
    <property type="entry name" value="TPR_rpt"/>
</dbReference>
<dbReference type="InterPro" id="IPR011990">
    <property type="entry name" value="TPR-like_helical_dom_sf"/>
</dbReference>
<proteinExistence type="inferred from homology"/>
<organism evidence="4">
    <name type="scientific">Compsopogon caeruleus</name>
    <dbReference type="NCBI Taxonomy" id="31354"/>
    <lineage>
        <taxon>Eukaryota</taxon>
        <taxon>Rhodophyta</taxon>
        <taxon>Compsopogonophyceae</taxon>
        <taxon>Compsopogonales</taxon>
        <taxon>Compsopogonaceae</taxon>
        <taxon>Compsopogon</taxon>
    </lineage>
</organism>
<feature type="compositionally biased region" description="Basic and acidic residues" evidence="2">
    <location>
        <begin position="487"/>
        <end position="497"/>
    </location>
</feature>
<name>A0A7S1XDG6_9RHOD</name>
<dbReference type="SUPFAM" id="SSF48452">
    <property type="entry name" value="TPR-like"/>
    <property type="match status" value="2"/>
</dbReference>
<dbReference type="InterPro" id="IPR032640">
    <property type="entry name" value="AMPK1_CBM"/>
</dbReference>
<feature type="domain" description="AMP-activated protein kinase glycogen-binding" evidence="3">
    <location>
        <begin position="55"/>
        <end position="121"/>
    </location>
</feature>
<reference evidence="4" key="1">
    <citation type="submission" date="2021-01" db="EMBL/GenBank/DDBJ databases">
        <authorList>
            <person name="Corre E."/>
            <person name="Pelletier E."/>
            <person name="Niang G."/>
            <person name="Scheremetjew M."/>
            <person name="Finn R."/>
            <person name="Kale V."/>
            <person name="Holt S."/>
            <person name="Cochrane G."/>
            <person name="Meng A."/>
            <person name="Brown T."/>
            <person name="Cohen L."/>
        </authorList>
    </citation>
    <scope>NUCLEOTIDE SEQUENCE</scope>
    <source>
        <strain evidence="4">SAG 36.94</strain>
    </source>
</reference>
<dbReference type="EMBL" id="HBGH01008433">
    <property type="protein sequence ID" value="CAD9232537.1"/>
    <property type="molecule type" value="Transcribed_RNA"/>
</dbReference>
<protein>
    <recommendedName>
        <fullName evidence="3">AMP-activated protein kinase glycogen-binding domain-containing protein</fullName>
    </recommendedName>
</protein>
<dbReference type="Gene3D" id="1.25.40.10">
    <property type="entry name" value="Tetratricopeptide repeat domain"/>
    <property type="match status" value="1"/>
</dbReference>
<dbReference type="InterPro" id="IPR014756">
    <property type="entry name" value="Ig_E-set"/>
</dbReference>
<dbReference type="InterPro" id="IPR013783">
    <property type="entry name" value="Ig-like_fold"/>
</dbReference>
<dbReference type="InterPro" id="IPR050827">
    <property type="entry name" value="CRP1_MDG1_kinase"/>
</dbReference>
<dbReference type="SUPFAM" id="SSF81296">
    <property type="entry name" value="E set domains"/>
    <property type="match status" value="1"/>
</dbReference>
<feature type="region of interest" description="Disordered" evidence="2">
    <location>
        <begin position="481"/>
        <end position="507"/>
    </location>
</feature>
<dbReference type="Pfam" id="PF16561">
    <property type="entry name" value="AMPK1_CBM"/>
    <property type="match status" value="1"/>
</dbReference>
<evidence type="ECO:0000313" key="4">
    <source>
        <dbReference type="EMBL" id="CAD9232537.1"/>
    </source>
</evidence>